<evidence type="ECO:0000256" key="5">
    <source>
        <dbReference type="ARBA" id="ARBA00023098"/>
    </source>
</evidence>
<dbReference type="NCBIfam" id="TIGR00182">
    <property type="entry name" value="plsX"/>
    <property type="match status" value="1"/>
</dbReference>
<dbReference type="Gene3D" id="3.40.718.10">
    <property type="entry name" value="Isopropylmalate Dehydrogenase"/>
    <property type="match status" value="1"/>
</dbReference>
<evidence type="ECO:0000256" key="7">
    <source>
        <dbReference type="ARBA" id="ARBA00023264"/>
    </source>
</evidence>
<evidence type="ECO:0000256" key="6">
    <source>
        <dbReference type="ARBA" id="ARBA00023209"/>
    </source>
</evidence>
<dbReference type="Pfam" id="PF02504">
    <property type="entry name" value="FA_synthesis"/>
    <property type="match status" value="1"/>
</dbReference>
<reference evidence="11 12" key="1">
    <citation type="submission" date="2020-12" db="EMBL/GenBank/DDBJ databases">
        <title>Novel Thalassolituus-related marine hydrocarbonoclastic bacteria mediated algae-derived hydrocarbons mineralization in twilight zone of the northern South China Sea.</title>
        <authorList>
            <person name="Dong C."/>
        </authorList>
    </citation>
    <scope>NUCLEOTIDE SEQUENCE [LARGE SCALE GENOMIC DNA]</scope>
    <source>
        <strain evidence="11 12">IMCC1826</strain>
    </source>
</reference>
<gene>
    <name evidence="10 11" type="primary">plsX</name>
    <name evidence="11" type="ORF">I9W95_01830</name>
</gene>
<evidence type="ECO:0000256" key="10">
    <source>
        <dbReference type="HAMAP-Rule" id="MF_00019"/>
    </source>
</evidence>
<keyword evidence="2 10" id="KW-0963">Cytoplasm</keyword>
<sequence>MFTYAVDVMGGDLGPRVAFKACKKFLRFRRDVSLTLTVTTEYYQEACSYFSGNPRVRVIQCQSSIEATDKPSQMLRKGQSSTMAVALLEHQQGRAHGVLSIGNTGALMVLARQSMGMLPDLERPALATMLPTRGKPLLMLDLGANLSVDADRLVQFACIGAAWSETLTGQPASVGLLNVGRESGKGTDCVRIADENLSELMPENYQGFQEGDDLYKGELDVLVTDGFAGNITLKASEALSDWLLELFNREFRQHWLMKWFVWLWLPAVRSIERRVSPARHGGALLLGIKGVVVKTHGSSDARTFRYALRYLHEKTRNFDALQLQQRYLNHRRHTASSSDE</sequence>
<evidence type="ECO:0000256" key="2">
    <source>
        <dbReference type="ARBA" id="ARBA00022490"/>
    </source>
</evidence>
<dbReference type="InterPro" id="IPR012281">
    <property type="entry name" value="Phospholipid_synth_PlsX-like"/>
</dbReference>
<dbReference type="PANTHER" id="PTHR30100:SF1">
    <property type="entry name" value="PHOSPHATE ACYLTRANSFERASE"/>
    <property type="match status" value="1"/>
</dbReference>
<comment type="function">
    <text evidence="10">Catalyzes the reversible formation of acyl-phosphate (acyl-PO(4)) from acyl-[acyl-carrier-protein] (acyl-ACP). This enzyme utilizes acyl-ACP as fatty acyl donor, but not acyl-CoA.</text>
</comment>
<evidence type="ECO:0000256" key="3">
    <source>
        <dbReference type="ARBA" id="ARBA00022516"/>
    </source>
</evidence>
<keyword evidence="3 10" id="KW-0444">Lipid biosynthesis</keyword>
<dbReference type="PANTHER" id="PTHR30100">
    <property type="entry name" value="FATTY ACID/PHOSPHOLIPID SYNTHESIS PROTEIN PLSX"/>
    <property type="match status" value="1"/>
</dbReference>
<protein>
    <recommendedName>
        <fullName evidence="8 10">Phosphate acyltransferase</fullName>
        <ecNumber evidence="8 10">2.3.1.274</ecNumber>
    </recommendedName>
    <alternativeName>
        <fullName evidence="10">Acyl-ACP phosphotransacylase</fullName>
    </alternativeName>
    <alternativeName>
        <fullName evidence="10">Acyl-[acyl-carrier-protein]--phosphate acyltransferase</fullName>
    </alternativeName>
    <alternativeName>
        <fullName evidence="10">Phosphate-acyl-ACP acyltransferase</fullName>
    </alternativeName>
</protein>
<dbReference type="PIRSF" id="PIRSF002465">
    <property type="entry name" value="Phsphlp_syn_PlsX"/>
    <property type="match status" value="1"/>
</dbReference>
<comment type="subcellular location">
    <subcellularLocation>
        <location evidence="10">Cytoplasm</location>
    </subcellularLocation>
    <text evidence="10">Associated with the membrane possibly through PlsY.</text>
</comment>
<keyword evidence="11" id="KW-0012">Acyltransferase</keyword>
<dbReference type="SUPFAM" id="SSF53659">
    <property type="entry name" value="Isocitrate/Isopropylmalate dehydrogenase-like"/>
    <property type="match status" value="1"/>
</dbReference>
<dbReference type="HAMAP" id="MF_00019">
    <property type="entry name" value="PlsX"/>
    <property type="match status" value="1"/>
</dbReference>
<evidence type="ECO:0000256" key="4">
    <source>
        <dbReference type="ARBA" id="ARBA00022679"/>
    </source>
</evidence>
<accession>A0ABS7ZKT6</accession>
<keyword evidence="5 10" id="KW-0443">Lipid metabolism</keyword>
<organism evidence="11 12">
    <name type="scientific">Thalassolituus marinus</name>
    <dbReference type="NCBI Taxonomy" id="671053"/>
    <lineage>
        <taxon>Bacteria</taxon>
        <taxon>Pseudomonadati</taxon>
        <taxon>Pseudomonadota</taxon>
        <taxon>Gammaproteobacteria</taxon>
        <taxon>Oceanospirillales</taxon>
        <taxon>Oceanospirillaceae</taxon>
        <taxon>Thalassolituus</taxon>
    </lineage>
</organism>
<comment type="catalytic activity">
    <reaction evidence="1 10">
        <text>a fatty acyl-[ACP] + phosphate = an acyl phosphate + holo-[ACP]</text>
        <dbReference type="Rhea" id="RHEA:42292"/>
        <dbReference type="Rhea" id="RHEA-COMP:9685"/>
        <dbReference type="Rhea" id="RHEA-COMP:14125"/>
        <dbReference type="ChEBI" id="CHEBI:43474"/>
        <dbReference type="ChEBI" id="CHEBI:59918"/>
        <dbReference type="ChEBI" id="CHEBI:64479"/>
        <dbReference type="ChEBI" id="CHEBI:138651"/>
        <dbReference type="EC" id="2.3.1.274"/>
    </reaction>
</comment>
<name>A0ABS7ZKT6_9GAMM</name>
<comment type="pathway">
    <text evidence="10">Lipid metabolism; phospholipid metabolism.</text>
</comment>
<keyword evidence="12" id="KW-1185">Reference proteome</keyword>
<evidence type="ECO:0000256" key="8">
    <source>
        <dbReference type="ARBA" id="ARBA00024069"/>
    </source>
</evidence>
<dbReference type="InterPro" id="IPR003664">
    <property type="entry name" value="FA_synthesis"/>
</dbReference>
<comment type="subunit">
    <text evidence="9 10">Homodimer. Probably interacts with PlsY.</text>
</comment>
<proteinExistence type="inferred from homology"/>
<keyword evidence="7 10" id="KW-1208">Phospholipid metabolism</keyword>
<evidence type="ECO:0000313" key="11">
    <source>
        <dbReference type="EMBL" id="MCA6062336.1"/>
    </source>
</evidence>
<evidence type="ECO:0000256" key="9">
    <source>
        <dbReference type="ARBA" id="ARBA00046608"/>
    </source>
</evidence>
<dbReference type="GO" id="GO:0016746">
    <property type="term" value="F:acyltransferase activity"/>
    <property type="evidence" value="ECO:0007669"/>
    <property type="project" value="UniProtKB-KW"/>
</dbReference>
<keyword evidence="6 10" id="KW-0594">Phospholipid biosynthesis</keyword>
<evidence type="ECO:0000313" key="12">
    <source>
        <dbReference type="Proteomes" id="UP000714380"/>
    </source>
</evidence>
<dbReference type="EC" id="2.3.1.274" evidence="8 10"/>
<evidence type="ECO:0000256" key="1">
    <source>
        <dbReference type="ARBA" id="ARBA00001232"/>
    </source>
</evidence>
<dbReference type="Proteomes" id="UP000714380">
    <property type="component" value="Unassembled WGS sequence"/>
</dbReference>
<dbReference type="RefSeq" id="WP_225671231.1">
    <property type="nucleotide sequence ID" value="NZ_JAEDAH010000008.1"/>
</dbReference>
<comment type="caution">
    <text evidence="11">The sequence shown here is derived from an EMBL/GenBank/DDBJ whole genome shotgun (WGS) entry which is preliminary data.</text>
</comment>
<dbReference type="EMBL" id="JAEDAH010000008">
    <property type="protein sequence ID" value="MCA6062336.1"/>
    <property type="molecule type" value="Genomic_DNA"/>
</dbReference>
<keyword evidence="4 10" id="KW-0808">Transferase</keyword>
<comment type="similarity">
    <text evidence="10">Belongs to the PlsX family.</text>
</comment>